<feature type="transmembrane region" description="Helical" evidence="7">
    <location>
        <begin position="72"/>
        <end position="89"/>
    </location>
</feature>
<feature type="transmembrane region" description="Helical" evidence="7">
    <location>
        <begin position="316"/>
        <end position="340"/>
    </location>
</feature>
<dbReference type="InterPro" id="IPR017475">
    <property type="entry name" value="EPS_sugar_tfrase"/>
</dbReference>
<evidence type="ECO:0000256" key="3">
    <source>
        <dbReference type="ARBA" id="ARBA00022679"/>
    </source>
</evidence>
<evidence type="ECO:0000256" key="4">
    <source>
        <dbReference type="ARBA" id="ARBA00022692"/>
    </source>
</evidence>
<evidence type="ECO:0000256" key="2">
    <source>
        <dbReference type="ARBA" id="ARBA00006464"/>
    </source>
</evidence>
<dbReference type="EMBL" id="WMHZ01000010">
    <property type="protein sequence ID" value="NDO78164.1"/>
    <property type="molecule type" value="Genomic_DNA"/>
</dbReference>
<keyword evidence="6 7" id="KW-0472">Membrane</keyword>
<dbReference type="Pfam" id="PF02397">
    <property type="entry name" value="Bac_transf"/>
    <property type="match status" value="1"/>
</dbReference>
<feature type="domain" description="Bacterial sugar transferase" evidence="8">
    <location>
        <begin position="314"/>
        <end position="502"/>
    </location>
</feature>
<organism evidence="9 10">
    <name type="scientific">Kocuria marina subsp. indica</name>
    <dbReference type="NCBI Taxonomy" id="1049583"/>
    <lineage>
        <taxon>Bacteria</taxon>
        <taxon>Bacillati</taxon>
        <taxon>Actinomycetota</taxon>
        <taxon>Actinomycetes</taxon>
        <taxon>Micrococcales</taxon>
        <taxon>Micrococcaceae</taxon>
        <taxon>Kocuria</taxon>
    </lineage>
</organism>
<feature type="transmembrane region" description="Helical" evidence="7">
    <location>
        <begin position="40"/>
        <end position="60"/>
    </location>
</feature>
<accession>A0A6N9QZ28</accession>
<dbReference type="GO" id="GO:0016020">
    <property type="term" value="C:membrane"/>
    <property type="evidence" value="ECO:0007669"/>
    <property type="project" value="UniProtKB-SubCell"/>
</dbReference>
<keyword evidence="5 7" id="KW-1133">Transmembrane helix</keyword>
<evidence type="ECO:0000313" key="10">
    <source>
        <dbReference type="Proteomes" id="UP000471026"/>
    </source>
</evidence>
<evidence type="ECO:0000259" key="8">
    <source>
        <dbReference type="Pfam" id="PF02397"/>
    </source>
</evidence>
<dbReference type="InterPro" id="IPR003362">
    <property type="entry name" value="Bact_transf"/>
</dbReference>
<comment type="caution">
    <text evidence="9">The sequence shown here is derived from an EMBL/GenBank/DDBJ whole genome shotgun (WGS) entry which is preliminary data.</text>
</comment>
<comment type="similarity">
    <text evidence="2">Belongs to the bacterial sugar transferase family.</text>
</comment>
<evidence type="ECO:0000256" key="6">
    <source>
        <dbReference type="ARBA" id="ARBA00023136"/>
    </source>
</evidence>
<dbReference type="GO" id="GO:0016780">
    <property type="term" value="F:phosphotransferase activity, for other substituted phosphate groups"/>
    <property type="evidence" value="ECO:0007669"/>
    <property type="project" value="TreeGrafter"/>
</dbReference>
<keyword evidence="3 9" id="KW-0808">Transferase</keyword>
<keyword evidence="4 7" id="KW-0812">Transmembrane</keyword>
<dbReference type="Proteomes" id="UP000471026">
    <property type="component" value="Unassembled WGS sequence"/>
</dbReference>
<evidence type="ECO:0000256" key="5">
    <source>
        <dbReference type="ARBA" id="ARBA00022989"/>
    </source>
</evidence>
<evidence type="ECO:0000313" key="9">
    <source>
        <dbReference type="EMBL" id="NDO78164.1"/>
    </source>
</evidence>
<sequence>MGRLAVERFLGEGSSTVFQHASQKHKHLSWRETYQTELRIYDALSLVLALAAAQALRFGWLQGLLQVDVLPVPYWLVGLLLAVGWWLWLELRGTRGVRLIGNGAEEAKQLVTASLALFAAIAIASYAFNVPTARGYILIALPLGTLALLAGRIWARRQLMQRRKNGLNMSRTMVVGRFPGAVELVGELQSRPDAGFNPVAVYMPTSHHQLPQSLHSVRVPVNALAPEERPSVQGIMQACREHDIETLVMAAAVPLNTTEIRHLGWALADERIRLVMNTGLTDVAGPRIHTQPLVGLPLIHVATPRFTRSKKIVKRIIDVTGSLAALIILFPVMLVLGILVKAHDGGPAFFAQERVGIDGTRFRMLKFRSMYTDAEERKAALMAANESQGDVLFKMKDDPRVTAPGKWMRRFSLDELPQFINVLNGTMSLVGPRPPLASEVDKYEQHVYRRLRVRPGITGLWQVSGRSDLDWNQTVRLDLYYVENWSPVQDLIIMLRTVRAVFASEGAY</sequence>
<feature type="transmembrane region" description="Helical" evidence="7">
    <location>
        <begin position="110"/>
        <end position="129"/>
    </location>
</feature>
<dbReference type="PANTHER" id="PTHR30576:SF10">
    <property type="entry name" value="SLL5057 PROTEIN"/>
    <property type="match status" value="1"/>
</dbReference>
<dbReference type="NCBIfam" id="TIGR03025">
    <property type="entry name" value="EPS_sugtrans"/>
    <property type="match status" value="1"/>
</dbReference>
<feature type="transmembrane region" description="Helical" evidence="7">
    <location>
        <begin position="135"/>
        <end position="155"/>
    </location>
</feature>
<evidence type="ECO:0000256" key="1">
    <source>
        <dbReference type="ARBA" id="ARBA00004141"/>
    </source>
</evidence>
<comment type="subcellular location">
    <subcellularLocation>
        <location evidence="1">Membrane</location>
        <topology evidence="1">Multi-pass membrane protein</topology>
    </subcellularLocation>
</comment>
<reference evidence="9 10" key="1">
    <citation type="submission" date="2019-11" db="EMBL/GenBank/DDBJ databases">
        <title>Draft genome sequence of Kocuria indica DP-K7, a methyl red degrading Actinobacterium.</title>
        <authorList>
            <person name="Kumaran S."/>
            <person name="Tischler D."/>
            <person name="Ngo A.C.R."/>
            <person name="Schultes F."/>
        </authorList>
    </citation>
    <scope>NUCLEOTIDE SEQUENCE [LARGE SCALE GENOMIC DNA]</scope>
    <source>
        <strain evidence="9 10">DP-K7</strain>
    </source>
</reference>
<dbReference type="PANTHER" id="PTHR30576">
    <property type="entry name" value="COLANIC BIOSYNTHESIS UDP-GLUCOSE LIPID CARRIER TRANSFERASE"/>
    <property type="match status" value="1"/>
</dbReference>
<dbReference type="AlphaFoldDB" id="A0A6N9QZ28"/>
<evidence type="ECO:0000256" key="7">
    <source>
        <dbReference type="SAM" id="Phobius"/>
    </source>
</evidence>
<name>A0A6N9QZ28_9MICC</name>
<protein>
    <submittedName>
        <fullName evidence="9">Exopolysaccharide biosynthesis polyprenyl glycosylphosphotransferase</fullName>
    </submittedName>
</protein>
<gene>
    <name evidence="9" type="ORF">GKZ75_08000</name>
</gene>
<proteinExistence type="inferred from homology"/>